<feature type="domain" description="AMP-dependent synthetase/ligase" evidence="3">
    <location>
        <begin position="28"/>
        <end position="371"/>
    </location>
</feature>
<dbReference type="SUPFAM" id="SSF47336">
    <property type="entry name" value="ACP-like"/>
    <property type="match status" value="1"/>
</dbReference>
<dbReference type="AlphaFoldDB" id="A0A5M3MCE6"/>
<dbReference type="Pfam" id="PF07993">
    <property type="entry name" value="NAD_binding_4"/>
    <property type="match status" value="1"/>
</dbReference>
<evidence type="ECO:0000256" key="1">
    <source>
        <dbReference type="ARBA" id="ARBA00022450"/>
    </source>
</evidence>
<dbReference type="Pfam" id="PF23562">
    <property type="entry name" value="AMP-binding_C_3"/>
    <property type="match status" value="1"/>
</dbReference>
<name>A0A5M3MCE6_CONPW</name>
<dbReference type="InterPro" id="IPR000873">
    <property type="entry name" value="AMP-dep_synth/lig_dom"/>
</dbReference>
<dbReference type="RefSeq" id="XP_007773197.1">
    <property type="nucleotide sequence ID" value="XM_007775007.1"/>
</dbReference>
<sequence>MNGTSQSSYLNLHYPPKDGSLNHPEVLEFNAKYNPDAPFFIFPRDVQGDNFVTITHREFRDGCHRVAHALRPGREGPEGQVFSIIANSDSILYQTYVMGMILAGLVPYPMSPRNSAPAVVSMMTKVSSHHVLATPDVARTLIRDVKRELEVSTISDYPLHVVNAPELGLVYPQLFAEDASGSPVEDYPTVAKRPALSDIMLYLHSSGSTGHPKSIPQTYQTSLGWARLPFVDDVPSYPTFLRIGGMSLPSFHTFGLGIQLYFPMFSLRPVILFRPSSLDSPTALPVVPNTDSTIDYIKKSSANAIAVVPSFLEQWANEPKHVEILKGLEFVMFAGGPLSIKCGDYLTGQGVRIMPLYGGTEFGGASYAVPDPRTYSREDWMYIRIPDMIKVRWVPQSDDTYELQFLTSDTYQPSVENLPDVRGYATSDVFQKHPTKEGLWRVVGRVDDVIILSTGEKTVPVPMEGTILANPAVGGVVLFGRERTQVGALVEPRVGYEVDTNDPAQVAKFRNLIWPAVEEANKDAPAFSRIFKEMILVTNPDKPMLRAGKGTVNKKATIKLYESEIDDLYETILASTSAGTDVPLPESWTPEVVEPWIQTHITHVNNEKEANPDVDFFAQGFDSLSATFLRNRIIGSLKHADDPETRERAGKISQNFIFAHPTVSQLARAVCAIVKGESGEAAIDVAQHVEAMEAMIKKYSVGLPGAGAKAALNGHVAMPKGASVVLLTGSTGALGSELLAGLLARDDVRTVYAFNRPGKGQSLLERQAAAFEPRGLDTEILKSDKLVFIEGDTEQEKLGLPNDIYEEIRTSVTHIIHNAWRVNFNLTLPSFEPQVQGARNLIDLARESGSGQGTVRFIFASSVTSAQGWPRDPHSAAGDVPEEIMPDAKFAVGGGYGEGKYVTEQVLKQSGLPSTSFRIGQMSGGLPRGAWSTTEWFPIIVKSSVGMGMLPDAKGVNSWLPMDAVARGMLDVAFSANELPALLNFVHPRCTPWSKLIEPISEALAPMNGGKSLPLVPFAEWFAELERLSQASNAGDEAEIKKVPALKLLDFMRGLAISDTIVREAQDADELQATGFQPFATAKAQAASETMRTLEPLTARDALRWVEYWDSVGMFANA</sequence>
<dbReference type="InterPro" id="IPR051414">
    <property type="entry name" value="Adenylate-forming_Reductase"/>
</dbReference>
<accession>A0A5M3MCE6</accession>
<dbReference type="PROSITE" id="PS00455">
    <property type="entry name" value="AMP_BINDING"/>
    <property type="match status" value="1"/>
</dbReference>
<dbReference type="InterPro" id="IPR020845">
    <property type="entry name" value="AMP-binding_CS"/>
</dbReference>
<dbReference type="Gene3D" id="3.40.50.720">
    <property type="entry name" value="NAD(P)-binding Rossmann-like Domain"/>
    <property type="match status" value="1"/>
</dbReference>
<evidence type="ECO:0000256" key="2">
    <source>
        <dbReference type="ARBA" id="ARBA00022553"/>
    </source>
</evidence>
<dbReference type="SUPFAM" id="SSF56801">
    <property type="entry name" value="Acetyl-CoA synthetase-like"/>
    <property type="match status" value="1"/>
</dbReference>
<dbReference type="Pfam" id="PF00501">
    <property type="entry name" value="AMP-binding"/>
    <property type="match status" value="1"/>
</dbReference>
<reference evidence="6" key="1">
    <citation type="journal article" date="2012" name="Science">
        <title>The Paleozoic origin of enzymatic lignin decomposition reconstructed from 31 fungal genomes.</title>
        <authorList>
            <person name="Floudas D."/>
            <person name="Binder M."/>
            <person name="Riley R."/>
            <person name="Barry K."/>
            <person name="Blanchette R.A."/>
            <person name="Henrissat B."/>
            <person name="Martinez A.T."/>
            <person name="Otillar R."/>
            <person name="Spatafora J.W."/>
            <person name="Yadav J.S."/>
            <person name="Aerts A."/>
            <person name="Benoit I."/>
            <person name="Boyd A."/>
            <person name="Carlson A."/>
            <person name="Copeland A."/>
            <person name="Coutinho P.M."/>
            <person name="de Vries R.P."/>
            <person name="Ferreira P."/>
            <person name="Findley K."/>
            <person name="Foster B."/>
            <person name="Gaskell J."/>
            <person name="Glotzer D."/>
            <person name="Gorecki P."/>
            <person name="Heitman J."/>
            <person name="Hesse C."/>
            <person name="Hori C."/>
            <person name="Igarashi K."/>
            <person name="Jurgens J.A."/>
            <person name="Kallen N."/>
            <person name="Kersten P."/>
            <person name="Kohler A."/>
            <person name="Kuees U."/>
            <person name="Kumar T.K.A."/>
            <person name="Kuo A."/>
            <person name="LaButti K."/>
            <person name="Larrondo L.F."/>
            <person name="Lindquist E."/>
            <person name="Ling A."/>
            <person name="Lombard V."/>
            <person name="Lucas S."/>
            <person name="Lundell T."/>
            <person name="Martin R."/>
            <person name="McLaughlin D.J."/>
            <person name="Morgenstern I."/>
            <person name="Morin E."/>
            <person name="Murat C."/>
            <person name="Nagy L.G."/>
            <person name="Nolan M."/>
            <person name="Ohm R.A."/>
            <person name="Patyshakuliyeva A."/>
            <person name="Rokas A."/>
            <person name="Ruiz-Duenas F.J."/>
            <person name="Sabat G."/>
            <person name="Salamov A."/>
            <person name="Samejima M."/>
            <person name="Schmutz J."/>
            <person name="Slot J.C."/>
            <person name="St John F."/>
            <person name="Stenlid J."/>
            <person name="Sun H."/>
            <person name="Sun S."/>
            <person name="Syed K."/>
            <person name="Tsang A."/>
            <person name="Wiebenga A."/>
            <person name="Young D."/>
            <person name="Pisabarro A."/>
            <person name="Eastwood D.C."/>
            <person name="Martin F."/>
            <person name="Cullen D."/>
            <person name="Grigoriev I.V."/>
            <person name="Hibbett D.S."/>
        </authorList>
    </citation>
    <scope>NUCLEOTIDE SEQUENCE [LARGE SCALE GENOMIC DNA]</scope>
    <source>
        <strain evidence="6">RWD-64-598 SS2</strain>
    </source>
</reference>
<evidence type="ECO:0000259" key="3">
    <source>
        <dbReference type="Pfam" id="PF00501"/>
    </source>
</evidence>
<dbReference type="Gene3D" id="3.40.50.12780">
    <property type="entry name" value="N-terminal domain of ligase-like"/>
    <property type="match status" value="1"/>
</dbReference>
<protein>
    <submittedName>
        <fullName evidence="5">Acetyl-CoA synthetase-like protein</fullName>
    </submittedName>
</protein>
<evidence type="ECO:0000313" key="5">
    <source>
        <dbReference type="EMBL" id="EIW76878.1"/>
    </source>
</evidence>
<keyword evidence="6" id="KW-1185">Reference proteome</keyword>
<organism evidence="5 6">
    <name type="scientific">Coniophora puteana (strain RWD-64-598)</name>
    <name type="common">Brown rot fungus</name>
    <dbReference type="NCBI Taxonomy" id="741705"/>
    <lineage>
        <taxon>Eukaryota</taxon>
        <taxon>Fungi</taxon>
        <taxon>Dikarya</taxon>
        <taxon>Basidiomycota</taxon>
        <taxon>Agaricomycotina</taxon>
        <taxon>Agaricomycetes</taxon>
        <taxon>Agaricomycetidae</taxon>
        <taxon>Boletales</taxon>
        <taxon>Coniophorineae</taxon>
        <taxon>Coniophoraceae</taxon>
        <taxon>Coniophora</taxon>
    </lineage>
</organism>
<proteinExistence type="predicted"/>
<dbReference type="OrthoDB" id="429813at2759"/>
<dbReference type="InterPro" id="IPR036291">
    <property type="entry name" value="NAD(P)-bd_dom_sf"/>
</dbReference>
<dbReference type="PANTHER" id="PTHR43439">
    <property type="entry name" value="PHENYLACETATE-COENZYME A LIGASE"/>
    <property type="match status" value="1"/>
</dbReference>
<dbReference type="EMBL" id="JH711585">
    <property type="protein sequence ID" value="EIW76878.1"/>
    <property type="molecule type" value="Genomic_DNA"/>
</dbReference>
<dbReference type="PANTHER" id="PTHR43439:SF2">
    <property type="entry name" value="ENZYME, PUTATIVE (JCVI)-RELATED"/>
    <property type="match status" value="1"/>
</dbReference>
<evidence type="ECO:0000313" key="6">
    <source>
        <dbReference type="Proteomes" id="UP000053558"/>
    </source>
</evidence>
<feature type="domain" description="Thioester reductase (TE)" evidence="4">
    <location>
        <begin position="727"/>
        <end position="968"/>
    </location>
</feature>
<keyword evidence="1" id="KW-0596">Phosphopantetheine</keyword>
<dbReference type="OMA" id="CENDRAH"/>
<dbReference type="Proteomes" id="UP000053558">
    <property type="component" value="Unassembled WGS sequence"/>
</dbReference>
<dbReference type="Gene3D" id="1.10.1200.10">
    <property type="entry name" value="ACP-like"/>
    <property type="match status" value="1"/>
</dbReference>
<keyword evidence="2" id="KW-0597">Phosphoprotein</keyword>
<dbReference type="SUPFAM" id="SSF51735">
    <property type="entry name" value="NAD(P)-binding Rossmann-fold domains"/>
    <property type="match status" value="1"/>
</dbReference>
<dbReference type="KEGG" id="cput:CONPUDRAFT_168612"/>
<evidence type="ECO:0000259" key="4">
    <source>
        <dbReference type="Pfam" id="PF07993"/>
    </source>
</evidence>
<dbReference type="InterPro" id="IPR013120">
    <property type="entry name" value="FAR_NAD-bd"/>
</dbReference>
<dbReference type="GeneID" id="19206035"/>
<dbReference type="InterPro" id="IPR036736">
    <property type="entry name" value="ACP-like_sf"/>
</dbReference>
<comment type="caution">
    <text evidence="5">The sequence shown here is derived from an EMBL/GenBank/DDBJ whole genome shotgun (WGS) entry which is preliminary data.</text>
</comment>
<dbReference type="InterPro" id="IPR042099">
    <property type="entry name" value="ANL_N_sf"/>
</dbReference>
<gene>
    <name evidence="5" type="ORF">CONPUDRAFT_168612</name>
</gene>